<evidence type="ECO:0000256" key="1">
    <source>
        <dbReference type="SAM" id="MobiDB-lite"/>
    </source>
</evidence>
<dbReference type="EMBL" id="CADCWL010000263">
    <property type="protein sequence ID" value="CAA9586862.1"/>
    <property type="molecule type" value="Genomic_DNA"/>
</dbReference>
<feature type="region of interest" description="Disordered" evidence="1">
    <location>
        <begin position="1"/>
        <end position="44"/>
    </location>
</feature>
<accession>A0A6J4VRR2</accession>
<protein>
    <submittedName>
        <fullName evidence="2">Uncharacterized protein</fullName>
    </submittedName>
</protein>
<feature type="compositionally biased region" description="Basic and acidic residues" evidence="1">
    <location>
        <begin position="19"/>
        <end position="39"/>
    </location>
</feature>
<gene>
    <name evidence="2" type="ORF">AVDCRST_MAG19-4971</name>
</gene>
<feature type="compositionally biased region" description="Basic and acidic residues" evidence="1">
    <location>
        <begin position="75"/>
        <end position="95"/>
    </location>
</feature>
<organism evidence="2">
    <name type="scientific">uncultured Thermomicrobiales bacterium</name>
    <dbReference type="NCBI Taxonomy" id="1645740"/>
    <lineage>
        <taxon>Bacteria</taxon>
        <taxon>Pseudomonadati</taxon>
        <taxon>Thermomicrobiota</taxon>
        <taxon>Thermomicrobia</taxon>
        <taxon>Thermomicrobiales</taxon>
        <taxon>environmental samples</taxon>
    </lineage>
</organism>
<name>A0A6J4VRR2_9BACT</name>
<proteinExistence type="predicted"/>
<feature type="region of interest" description="Disordered" evidence="1">
    <location>
        <begin position="57"/>
        <end position="105"/>
    </location>
</feature>
<dbReference type="AlphaFoldDB" id="A0A6J4VRR2"/>
<reference evidence="2" key="1">
    <citation type="submission" date="2020-02" db="EMBL/GenBank/DDBJ databases">
        <authorList>
            <person name="Meier V. D."/>
        </authorList>
    </citation>
    <scope>NUCLEOTIDE SEQUENCE</scope>
    <source>
        <strain evidence="2">AVDCRST_MAG19</strain>
    </source>
</reference>
<evidence type="ECO:0000313" key="2">
    <source>
        <dbReference type="EMBL" id="CAA9586862.1"/>
    </source>
</evidence>
<sequence length="171" mass="18857">MVDQLLGGLFGAQDDDDDDRRRSRARDFVNRYETGRPEEGYSDEEAYQNFRQVAGRLSPQEFEESASETFGRLSPQERRQLKRQMRERGGGRIDLRDDDDDDDPRQLARAAARYRDQDEGGLASLFGFGGGGGGDLLSSSRGGGGGMLDNPLAKVAMGGIAAMAMKKMINR</sequence>